<dbReference type="Proteomes" id="UP000265566">
    <property type="component" value="Chromosome 3"/>
</dbReference>
<comment type="caution">
    <text evidence="2">The sequence shown here is derived from an EMBL/GenBank/DDBJ whole genome shotgun (WGS) entry which is preliminary data.</text>
</comment>
<proteinExistence type="predicted"/>
<dbReference type="EMBL" id="PSQE01000003">
    <property type="protein sequence ID" value="RHN66586.1"/>
    <property type="molecule type" value="Genomic_DNA"/>
</dbReference>
<dbReference type="Gramene" id="rna14602">
    <property type="protein sequence ID" value="RHN66586.1"/>
    <property type="gene ID" value="gene14602"/>
</dbReference>
<dbReference type="AlphaFoldDB" id="A0A396ILM2"/>
<feature type="signal peptide" evidence="1">
    <location>
        <begin position="1"/>
        <end position="22"/>
    </location>
</feature>
<accession>A0A396ILM2</accession>
<keyword evidence="1" id="KW-0732">Signal</keyword>
<name>A0A396ILM2_MEDTR</name>
<evidence type="ECO:0000256" key="1">
    <source>
        <dbReference type="SAM" id="SignalP"/>
    </source>
</evidence>
<evidence type="ECO:0000313" key="3">
    <source>
        <dbReference type="Proteomes" id="UP000265566"/>
    </source>
</evidence>
<feature type="chain" id="PRO_5017454343" evidence="1">
    <location>
        <begin position="23"/>
        <end position="54"/>
    </location>
</feature>
<gene>
    <name evidence="2" type="ORF">MtrunA17_Chr3g0092771</name>
</gene>
<sequence>MTYVKLVTLAVFMLTTFLIVQTKNVEAGKCPSAEIMERETAEREIGERGQTSPV</sequence>
<protein>
    <submittedName>
        <fullName evidence="2">Uncharacterized protein</fullName>
    </submittedName>
</protein>
<evidence type="ECO:0000313" key="2">
    <source>
        <dbReference type="EMBL" id="RHN66586.1"/>
    </source>
</evidence>
<organism evidence="2 3">
    <name type="scientific">Medicago truncatula</name>
    <name type="common">Barrel medic</name>
    <name type="synonym">Medicago tribuloides</name>
    <dbReference type="NCBI Taxonomy" id="3880"/>
    <lineage>
        <taxon>Eukaryota</taxon>
        <taxon>Viridiplantae</taxon>
        <taxon>Streptophyta</taxon>
        <taxon>Embryophyta</taxon>
        <taxon>Tracheophyta</taxon>
        <taxon>Spermatophyta</taxon>
        <taxon>Magnoliopsida</taxon>
        <taxon>eudicotyledons</taxon>
        <taxon>Gunneridae</taxon>
        <taxon>Pentapetalae</taxon>
        <taxon>rosids</taxon>
        <taxon>fabids</taxon>
        <taxon>Fabales</taxon>
        <taxon>Fabaceae</taxon>
        <taxon>Papilionoideae</taxon>
        <taxon>50 kb inversion clade</taxon>
        <taxon>NPAAA clade</taxon>
        <taxon>Hologalegina</taxon>
        <taxon>IRL clade</taxon>
        <taxon>Trifolieae</taxon>
        <taxon>Medicago</taxon>
    </lineage>
</organism>
<reference evidence="3" key="1">
    <citation type="journal article" date="2018" name="Nat. Plants">
        <title>Whole-genome landscape of Medicago truncatula symbiotic genes.</title>
        <authorList>
            <person name="Pecrix Y."/>
            <person name="Staton S.E."/>
            <person name="Sallet E."/>
            <person name="Lelandais-Briere C."/>
            <person name="Moreau S."/>
            <person name="Carrere S."/>
            <person name="Blein T."/>
            <person name="Jardinaud M.F."/>
            <person name="Latrasse D."/>
            <person name="Zouine M."/>
            <person name="Zahm M."/>
            <person name="Kreplak J."/>
            <person name="Mayjonade B."/>
            <person name="Satge C."/>
            <person name="Perez M."/>
            <person name="Cauet S."/>
            <person name="Marande W."/>
            <person name="Chantry-Darmon C."/>
            <person name="Lopez-Roques C."/>
            <person name="Bouchez O."/>
            <person name="Berard A."/>
            <person name="Debelle F."/>
            <person name="Munos S."/>
            <person name="Bendahmane A."/>
            <person name="Berges H."/>
            <person name="Niebel A."/>
            <person name="Buitink J."/>
            <person name="Frugier F."/>
            <person name="Benhamed M."/>
            <person name="Crespi M."/>
            <person name="Gouzy J."/>
            <person name="Gamas P."/>
        </authorList>
    </citation>
    <scope>NUCLEOTIDE SEQUENCE [LARGE SCALE GENOMIC DNA]</scope>
    <source>
        <strain evidence="3">cv. Jemalong A17</strain>
    </source>
</reference>